<dbReference type="eggNOG" id="COG0515">
    <property type="taxonomic scope" value="Bacteria"/>
</dbReference>
<dbReference type="GO" id="GO:0004672">
    <property type="term" value="F:protein kinase activity"/>
    <property type="evidence" value="ECO:0007669"/>
    <property type="project" value="InterPro"/>
</dbReference>
<reference evidence="2 3" key="1">
    <citation type="journal article" date="2011" name="BMC Genomics">
        <title>Insight into cross-talk between intra-amoebal pathogens.</title>
        <authorList>
            <person name="Gimenez G."/>
            <person name="Bertelli C."/>
            <person name="Moliner C."/>
            <person name="Robert C."/>
            <person name="Raoult D."/>
            <person name="Fournier P.E."/>
            <person name="Greub G."/>
        </authorList>
    </citation>
    <scope>NUCLEOTIDE SEQUENCE [LARGE SCALE GENOMIC DNA]</scope>
    <source>
        <strain evidence="2 3">LLAP12</strain>
    </source>
</reference>
<dbReference type="InterPro" id="IPR000719">
    <property type="entry name" value="Prot_kinase_dom"/>
</dbReference>
<name>G9EP92_9GAMM</name>
<evidence type="ECO:0000313" key="2">
    <source>
        <dbReference type="EMBL" id="EHL30927.1"/>
    </source>
</evidence>
<dbReference type="InterPro" id="IPR011009">
    <property type="entry name" value="Kinase-like_dom_sf"/>
</dbReference>
<dbReference type="SUPFAM" id="SSF56112">
    <property type="entry name" value="Protein kinase-like (PK-like)"/>
    <property type="match status" value="2"/>
</dbReference>
<dbReference type="InParanoid" id="G9EP92"/>
<accession>G9EP92</accession>
<gene>
    <name evidence="2" type="ORF">LDG_7076</name>
</gene>
<dbReference type="EMBL" id="JH413822">
    <property type="protein sequence ID" value="EHL30927.1"/>
    <property type="molecule type" value="Genomic_DNA"/>
</dbReference>
<dbReference type="HOGENOM" id="CLU_067814_0_0_6"/>
<dbReference type="OrthoDB" id="4516319at2"/>
<evidence type="ECO:0000259" key="1">
    <source>
        <dbReference type="PROSITE" id="PS50011"/>
    </source>
</evidence>
<dbReference type="GO" id="GO:0005524">
    <property type="term" value="F:ATP binding"/>
    <property type="evidence" value="ECO:0007669"/>
    <property type="project" value="InterPro"/>
</dbReference>
<dbReference type="STRING" id="658187.LDG_7076"/>
<protein>
    <recommendedName>
        <fullName evidence="1">Protein kinase domain-containing protein</fullName>
    </recommendedName>
</protein>
<sequence>MQRIIRYSQISTSLAVLSNQKLKQILADGKPMHEGIGGKSVLVYINDTPVFVKKVPLTNLEQSFKHFMSTANIYDLPLSYQYGVGSAGFGAWRELATHIMTTNWVITGECVNFPMMYHWRILPSGPDDINTNYWGDIEEHCRYWGNSNAIRKRVTDLNKASAHIALFLEYVPQNLYEWLNAQLTQGDDSADAAVAFVDKHLKATNKYMNEQGLMHFDAHFENILTDGKLLYISDFGLALSSRFDLTPAETEFLKQHHSYDQACAAVNLLHCIITSLFGKEHLEIRLREYLAGRIGNVAPEMNTIINQYALIALLMDEFFQKLQKESKSTPYPAAQLEKLLRTSSSETT</sequence>
<dbReference type="AlphaFoldDB" id="G9EP92"/>
<evidence type="ECO:0000313" key="3">
    <source>
        <dbReference type="Proteomes" id="UP000002770"/>
    </source>
</evidence>
<keyword evidence="3" id="KW-1185">Reference proteome</keyword>
<dbReference type="RefSeq" id="WP_006870997.1">
    <property type="nucleotide sequence ID" value="NZ_JH413822.1"/>
</dbReference>
<feature type="domain" description="Protein kinase" evidence="1">
    <location>
        <begin position="78"/>
        <end position="348"/>
    </location>
</feature>
<dbReference type="Gene3D" id="1.10.510.10">
    <property type="entry name" value="Transferase(Phosphotransferase) domain 1"/>
    <property type="match status" value="1"/>
</dbReference>
<dbReference type="Proteomes" id="UP000002770">
    <property type="component" value="Unassembled WGS sequence"/>
</dbReference>
<proteinExistence type="predicted"/>
<organism evidence="2 3">
    <name type="scientific">Legionella drancourtii LLAP12</name>
    <dbReference type="NCBI Taxonomy" id="658187"/>
    <lineage>
        <taxon>Bacteria</taxon>
        <taxon>Pseudomonadati</taxon>
        <taxon>Pseudomonadota</taxon>
        <taxon>Gammaproteobacteria</taxon>
        <taxon>Legionellales</taxon>
        <taxon>Legionellaceae</taxon>
        <taxon>Legionella</taxon>
    </lineage>
</organism>
<dbReference type="PROSITE" id="PS50011">
    <property type="entry name" value="PROTEIN_KINASE_DOM"/>
    <property type="match status" value="1"/>
</dbReference>